<gene>
    <name evidence="1" type="ORF">I4F81_000815</name>
</gene>
<dbReference type="Proteomes" id="UP000798662">
    <property type="component" value="Chromosome 1"/>
</dbReference>
<organism evidence="1 2">
    <name type="scientific">Pyropia yezoensis</name>
    <name type="common">Susabi-nori</name>
    <name type="synonym">Porphyra yezoensis</name>
    <dbReference type="NCBI Taxonomy" id="2788"/>
    <lineage>
        <taxon>Eukaryota</taxon>
        <taxon>Rhodophyta</taxon>
        <taxon>Bangiophyceae</taxon>
        <taxon>Bangiales</taxon>
        <taxon>Bangiaceae</taxon>
        <taxon>Pyropia</taxon>
    </lineage>
</organism>
<comment type="caution">
    <text evidence="1">The sequence shown here is derived from an EMBL/GenBank/DDBJ whole genome shotgun (WGS) entry which is preliminary data.</text>
</comment>
<proteinExistence type="predicted"/>
<protein>
    <submittedName>
        <fullName evidence="1">Uncharacterized protein</fullName>
    </submittedName>
</protein>
<dbReference type="EMBL" id="CM020618">
    <property type="protein sequence ID" value="KAK1858204.1"/>
    <property type="molecule type" value="Genomic_DNA"/>
</dbReference>
<evidence type="ECO:0000313" key="1">
    <source>
        <dbReference type="EMBL" id="KAK1858204.1"/>
    </source>
</evidence>
<reference evidence="1" key="1">
    <citation type="submission" date="2019-11" db="EMBL/GenBank/DDBJ databases">
        <title>Nori genome reveals adaptations in red seaweeds to the harsh intertidal environment.</title>
        <authorList>
            <person name="Wang D."/>
            <person name="Mao Y."/>
        </authorList>
    </citation>
    <scope>NUCLEOTIDE SEQUENCE</scope>
    <source>
        <tissue evidence="1">Gametophyte</tissue>
    </source>
</reference>
<sequence>MAPGPPPSPPPPLPTRPALDASQPQGTRKRPRHGLPAGDATTPVVEGGPRGGQAAAQAVAAAAFPTTAAAVATSTGTAGAVSTRDAPRGVRSGAVATSSDPAEGSGDSGGGLGVGGGGGSVGERREVGAVLTDLGVAPVGGGGAGSRDKASSSTGRPPTAAGGEGTPSGLGTGRKRAAAMAATAAPAAKKPHAAGEGSVGGAAVALSPLVAGERSISARVSRQLVPGVSGPAGSARHPLSSSFAPLAPGGPTFLPEKVTAMLNSLNLPPLQRVLILQSYAKHQREQMADGDAVGTAEGAVETPSQFAPAPSATGVTSVPVPANVVLPSGESRVDSDRDVESAMAAAAAYAAEEASAYEAATALSAAASPGNQTVAAEAVDAALTAKNVRAAALTLANVAKTDPETLPVELVVPHPPPRHPPRLPAHWRASQDLRRLRRGVPRPMSPSVPELAVARAAPADASMAAPTLSGRAAPEPAPATGVTMPTLPAATHVPASDHAPEAVEAAGRMSAPAESVAVTSPRVPSLPSSIMPFPVAATVAPTVAAGAATSRLARATAASPPGVAAATPESSDAATAPTSVTATAGPAQANAAFTPATVAHPHLKAAPAPAPAVTTAPPVKEVVVPSAADLGSSTTSQATAAVPTRAAAAAVPALASSVAARSLAPAAAASVHAISTAPTATLSGPLLLQLGVPSDVEATVAPVHVAVASSPAAATFKHEAATAELTHRLPPGARTSVPAAAPIAPVTAAAVLGPAAMSTAPGHAVASAVPASAVASATGTQAAAAAAPASALAVAAPRNVSLAARTAPPLPSLTSLASPGQLASPVVPASTAAMSVTPLDAVTAPQPAASAAVTPCLATDVAPKLVAPVAESPRVVAPTASGSLAALARPLPFAPVTAPMHATAVAAPTSVVAVAVPAPVATAAVPGHLMAEDVPVRASVAAVPGLAAAAFSPALTAVALAPIPPAAASLPTLAAAAAKTILIPVAAVRTSSTAADGARRVRTADVPASLAAATNAAHHAVATVSPAPDVPLTASSPAVVVAAPTPAAMAAASNPAILAVSTSSQQPPTVASAVPSGLGTATAPAQASTTAPTAPVSASALPARASVPALPARTAEMARPTLAGDAACRATSAMAARRATAAPVLAASAALPAHAATMVESATAAALALPKLATVASATAPVAAAASGIPSSSVDASGRAVTSAVPAPAAAAPTQPAGAAAARAPPVAAPAPAAAAPAAPAATPTPSTAAPAPSTAAPAPTAAAPAPAAAAGAPAVAALAPAAAAPAAPAAAPAPSTAVPAPTAAAPAPASAADAPAVAALAPAAAAPAPTAVAPALTAVAPAPTAAAPAAPTAAAPAPAAVAAASESAAAALARAVSRLPAHWLAARELRARAAVASEPEEPSVALSDPPVEEPSVTPFDPLVEEPPVAPSSPPVEEPPVAPSDPPVEEVDSMVVVIPNALTPAGDMTAATQPCESGAVAAAEATVSGSGAAAAPLAEEPFRPLNIAPLPPVGRGRGSSVRIPGTSAAGGAAGDQAVGTLAGGRGRRKRIRNPARNPITGLTSAYSTAPSAAEVTPRRPPAPPRPRVPRAPRQRATSGRFQRSTAMPSVPTPASGLEANAAVVAAGVVAGWSAQLSSTEEMTKESLDAMAFAAGQAAGLIPTDPPRTPIDVLDVLSRHKRFMYHLMDETESKIHLLKRALETRWQRRRDWLAAGCPPLTVAPCVDGGAAVSRGAAGREPVGVEAAGPSGAVSASGHEGVAPGAGAATGVGEREQEEGIADSDAVAGAGPVATSRGAGTDGRGVSASGPAWPTNREEEPDVGQGRPEGGSGGADGGDAERAGRGVDWPQPVPGASAALSAPMVNVAPVVFELPEASTVPAVPVTPASPVAPVASFSTMTRGRPRAAAEAAAAAMRATTVDGEELPPSAHSRGYPTIRLLSASRAAGTVGLPVSWGPLLADNRAAAKRADKPLQRMTLAHADLKGVGAPALPPRGTSTVTVPRATNAAVRVVLAAVYWSEHRKIDGRPVVAAQAGGEGRSQETATVAAGVRVGLSGTRETTPASTALLMPGQPGAAFPDRRSTSAARPVSSVLLGASRLPALPAMAATAAGDEDGHAPDLVRLCCLLTPRERGHSVAVAGAPAKLPSLSHRGGASGRHRALHTLRAAAASPSQARGRGGSGGSGGSGGGHGSSGDTGSSGSRSGRGDSTTASSSGLHHTRSPSDGVERWVANTASIPPVDQPGVLRFAGGGVLLDDPLATYEMAKEVNPWSKAERLVFLEKYVAHSKNFPRIASFLKRKSLADVVSFYYTNKLRLNLKSLAKSCAMKRRGGRKAALLRLASETRPRRAMGHNFWGGSAPRLAVLAAAAQDGAHGSRGLARDQHESGSGGSPASHTSTTGVSAGAAASAPWPEEDLVQLVHGMARHADDAGLADGPPSPIRVAGVPTEVVSPWANIAKAVGRGRSAMDCWEAYRRYRVALCLDAFASRRPPSFPLPREGMTDKQGALESCGAEEGGAVAAGVAGGAGPVGSRDASRAASLALTGQEEDAAAAPRDASPIEAIMGATVTGVVAPSCRGGRSLRVGGRVGMPSGYYYEGGQVAPAGPVSPPRPGGAGVTAPVVLYGYDQRLHGPPAGGSADERRGRSAATGGGRRGSGWRGGRTATPLGPVRSPRIEHQRLGAGGGAGIAASDEAEDSVAVQPLVGDGNNGADHNPVGLSATDDVGATVRPLVSVLGGGRRAPPPPATADATVDVTIPSAPSRWPPKATRGRVRSRRQAGARGRMSASDALPLSPAGTLARAASIPPSEMAFVPPAVAKAVAPVVAAAAEVSPSLATRALRAVVASTTVAKAISSRPSTAAPTLATLAVRDAQAAALPAAPPATGRTSDPSAPFPVGAAISVTAPSPPHGPAWTAMLQSHLSSDEGQVLSLAQPPALAPAVAPPVVGGVPAAALEQLPMNPPAPPTSGFFPPTGPAVSPDPSASPVPSTPPVAPLAMLRPPSVAPPRPPRAMVGLPVRFPPPPANWAAEVVSRFRVLLAKHGSNWRIICQQLPNVLPSEVLSHTLAHYELPVTAVVAQPGRVDEHAVHEVQPVPSEMQPVPPVQLPLLRQEQQVPLVQPVRPAVQPVHPEQPVQPAVSPVLPMLRPAGSPFPSVVQPVRPAPSVVRPFQPVQPAVEPVRPVQLMQPVSPVQPTEPVVQPARLVQPVQLGQYLQPVQPGQHLQPALPAVRPVQPVQPTERVVQPAWRVQPVQPVRPVQPMQLAWPVQELQSSMRPVQGVWPAHPVVLPVQPPVQPTSQAQRARTVQPVQRSQLAVQPVEPVQPVQPVHPVEPLPVQPVLPPQLVAQQPFVVIDLEGEMDGTPEGGNAGRESAEPRPPSWASGGAGEE</sequence>
<name>A0ACC3BKG5_PYRYE</name>
<accession>A0ACC3BKG5</accession>
<keyword evidence="2" id="KW-1185">Reference proteome</keyword>
<evidence type="ECO:0000313" key="2">
    <source>
        <dbReference type="Proteomes" id="UP000798662"/>
    </source>
</evidence>